<sequence>MPHGWHGELIFYNEPTAEAAPLAIVRRGRKVPFHDNIELAASRPGQQQPTREELQRRRKRWAMSYAYAFVAMVDSGSLPERFEWRRSRGNEVKRLGK</sequence>
<dbReference type="AlphaFoldDB" id="T5APA5"/>
<reference evidence="1 2" key="1">
    <citation type="journal article" date="2013" name="Chin. Sci. Bull.">
        <title>Genome survey uncovers the secrets of sex and lifestyle in caterpillar fungus.</title>
        <authorList>
            <person name="Hu X."/>
            <person name="Zhang Y."/>
            <person name="Xiao G."/>
            <person name="Zheng P."/>
            <person name="Xia Y."/>
            <person name="Zhang X."/>
            <person name="St Leger R.J."/>
            <person name="Liu X."/>
            <person name="Wang C."/>
        </authorList>
    </citation>
    <scope>NUCLEOTIDE SEQUENCE [LARGE SCALE GENOMIC DNA]</scope>
    <source>
        <strain evidence="2">Co18 / CGMCC 3.14243</strain>
        <tissue evidence="1">Fruit-body</tissue>
    </source>
</reference>
<accession>T5APA5</accession>
<protein>
    <submittedName>
        <fullName evidence="1">ATP synthase alpha chain</fullName>
    </submittedName>
</protein>
<dbReference type="EMBL" id="KE652172">
    <property type="protein sequence ID" value="EQL04256.1"/>
    <property type="molecule type" value="Genomic_DNA"/>
</dbReference>
<dbReference type="Proteomes" id="UP000019374">
    <property type="component" value="Unassembled WGS sequence"/>
</dbReference>
<name>T5APA5_OPHSC</name>
<proteinExistence type="predicted"/>
<dbReference type="OrthoDB" id="3431997at2759"/>
<organism evidence="1 2">
    <name type="scientific">Ophiocordyceps sinensis (strain Co18 / CGMCC 3.14243)</name>
    <name type="common">Yarsagumba caterpillar fungus</name>
    <name type="synonym">Hirsutella sinensis</name>
    <dbReference type="NCBI Taxonomy" id="911162"/>
    <lineage>
        <taxon>Eukaryota</taxon>
        <taxon>Fungi</taxon>
        <taxon>Dikarya</taxon>
        <taxon>Ascomycota</taxon>
        <taxon>Pezizomycotina</taxon>
        <taxon>Sordariomycetes</taxon>
        <taxon>Hypocreomycetidae</taxon>
        <taxon>Hypocreales</taxon>
        <taxon>Ophiocordycipitaceae</taxon>
        <taxon>Ophiocordyceps</taxon>
    </lineage>
</organism>
<gene>
    <name evidence="1" type="ORF">OCS_00006</name>
</gene>
<evidence type="ECO:0000313" key="2">
    <source>
        <dbReference type="Proteomes" id="UP000019374"/>
    </source>
</evidence>
<evidence type="ECO:0000313" key="1">
    <source>
        <dbReference type="EMBL" id="EQL04256.1"/>
    </source>
</evidence>
<dbReference type="HOGENOM" id="CLU_2347277_0_0_1"/>